<proteinExistence type="predicted"/>
<sequence>MSKIEFLKNLENILDDIKDMNQFPNHNKFREFVIKEANKLSDTEITNLEKVEYLYDWVELNISKFYETIPMEEIFDEDLPLN</sequence>
<keyword evidence="2" id="KW-1185">Reference proteome</keyword>
<evidence type="ECO:0000313" key="1">
    <source>
        <dbReference type="EMBL" id="VWL85087.1"/>
    </source>
</evidence>
<name>A0A6I8M9V4_9FUSO</name>
<accession>A0A6I8M9V4</accession>
<dbReference type="RefSeq" id="WP_156683111.1">
    <property type="nucleotide sequence ID" value="NZ_CABWIB010000001.1"/>
</dbReference>
<evidence type="ECO:0000313" key="2">
    <source>
        <dbReference type="Proteomes" id="UP000419017"/>
    </source>
</evidence>
<dbReference type="EMBL" id="CABWIB010000001">
    <property type="protein sequence ID" value="VWL85087.1"/>
    <property type="molecule type" value="Genomic_DNA"/>
</dbReference>
<dbReference type="AlphaFoldDB" id="A0A6I8M9V4"/>
<protein>
    <submittedName>
        <fullName evidence="1">Uncharacterized protein</fullName>
    </submittedName>
</protein>
<dbReference type="Proteomes" id="UP000419017">
    <property type="component" value="Unassembled WGS sequence"/>
</dbReference>
<gene>
    <name evidence="1" type="ORF">OMES3154_00369</name>
</gene>
<reference evidence="1 2" key="1">
    <citation type="submission" date="2019-10" db="EMBL/GenBank/DDBJ databases">
        <authorList>
            <person name="Blom J."/>
        </authorList>
    </citation>
    <scope>NUCLEOTIDE SEQUENCE [LARGE SCALE GENOMIC DNA]</scope>
    <source>
        <strain evidence="1 2">ES3154-GLU</strain>
    </source>
</reference>
<organism evidence="1 2">
    <name type="scientific">Oceanivirga miroungae</name>
    <dbReference type="NCBI Taxonomy" id="1130046"/>
    <lineage>
        <taxon>Bacteria</taxon>
        <taxon>Fusobacteriati</taxon>
        <taxon>Fusobacteriota</taxon>
        <taxon>Fusobacteriia</taxon>
        <taxon>Fusobacteriales</taxon>
        <taxon>Leptotrichiaceae</taxon>
        <taxon>Oceanivirga</taxon>
    </lineage>
</organism>